<feature type="compositionally biased region" description="Low complexity" evidence="1">
    <location>
        <begin position="373"/>
        <end position="386"/>
    </location>
</feature>
<evidence type="ECO:0000313" key="3">
    <source>
        <dbReference type="Proteomes" id="UP000326757"/>
    </source>
</evidence>
<feature type="compositionally biased region" description="Acidic residues" evidence="1">
    <location>
        <begin position="494"/>
        <end position="504"/>
    </location>
</feature>
<reference evidence="2 3" key="1">
    <citation type="submission" date="2019-06" db="EMBL/GenBank/DDBJ databases">
        <title>Genome Sequence of the Brown Rot Fungal Pathogen Monilinia laxa.</title>
        <authorList>
            <person name="De Miccolis Angelini R.M."/>
            <person name="Landi L."/>
            <person name="Abate D."/>
            <person name="Pollastro S."/>
            <person name="Romanazzi G."/>
            <person name="Faretra F."/>
        </authorList>
    </citation>
    <scope>NUCLEOTIDE SEQUENCE [LARGE SCALE GENOMIC DNA]</scope>
    <source>
        <strain evidence="2 3">Mlax316</strain>
    </source>
</reference>
<dbReference type="OrthoDB" id="3536280at2759"/>
<feature type="compositionally biased region" description="Acidic residues" evidence="1">
    <location>
        <begin position="544"/>
        <end position="555"/>
    </location>
</feature>
<proteinExistence type="predicted"/>
<feature type="region of interest" description="Disordered" evidence="1">
    <location>
        <begin position="346"/>
        <end position="449"/>
    </location>
</feature>
<dbReference type="EMBL" id="VIGI01000006">
    <property type="protein sequence ID" value="KAB8298676.1"/>
    <property type="molecule type" value="Genomic_DNA"/>
</dbReference>
<gene>
    <name evidence="2" type="ORF">EYC80_000853</name>
</gene>
<feature type="region of interest" description="Disordered" evidence="1">
    <location>
        <begin position="490"/>
        <end position="555"/>
    </location>
</feature>
<protein>
    <submittedName>
        <fullName evidence="2">Uncharacterized protein</fullName>
    </submittedName>
</protein>
<organism evidence="2 3">
    <name type="scientific">Monilinia laxa</name>
    <name type="common">Brown rot fungus</name>
    <name type="synonym">Sclerotinia laxa</name>
    <dbReference type="NCBI Taxonomy" id="61186"/>
    <lineage>
        <taxon>Eukaryota</taxon>
        <taxon>Fungi</taxon>
        <taxon>Dikarya</taxon>
        <taxon>Ascomycota</taxon>
        <taxon>Pezizomycotina</taxon>
        <taxon>Leotiomycetes</taxon>
        <taxon>Helotiales</taxon>
        <taxon>Sclerotiniaceae</taxon>
        <taxon>Monilinia</taxon>
    </lineage>
</organism>
<sequence>MTRQVPDDPPESQNQTVNHPPAPPPSPTRPASQRVSFYDLQSQTGATNKHGFMGKLDDSQWGSKNLDHIMTVNSEFSSFREFEIFLHLYKKQYNHMNEEEHSVLVGQLSSLQKRMSKPTSKLALAEAHQSLWTGGQYLSLEHFAIQNENGDVIRNMINDCILIMSGLLEGTMEGVASWEEMDIERLKALIVHHGTEVQRKKLSDAVGDGAVASDSDYTPPHCPDPPVYQHIYNTANTASDLQRPWNHDECVGYLARRMANFMTSPDPERFVFSLPSATKLEQMTADERAEFVRQHLIEQDEKYDSGLNGTRMERRERVARNASHNHGSALLYAALANSRGNRYRTTQVHGYDDHPDRSNPLSWSTLADDGKSDSSLGDGSDSGSLSNHSRDWSPPKKAVKHVSFDPSTKGTSELHDQNGDDPLTDTANFADSESEWASSDGSASATMGPGSGHGYLSSYNRGMDLNQGLRAMGIQDPSWKDSIARAMEIWASDSESESGDEDTLAESAPASSVLEQDHQIGDQDAGLQLEGQGVESSVPLPEDGACEFDEWGCNQ</sequence>
<evidence type="ECO:0000256" key="1">
    <source>
        <dbReference type="SAM" id="MobiDB-lite"/>
    </source>
</evidence>
<dbReference type="Proteomes" id="UP000326757">
    <property type="component" value="Unassembled WGS sequence"/>
</dbReference>
<keyword evidence="3" id="KW-1185">Reference proteome</keyword>
<dbReference type="AlphaFoldDB" id="A0A5N6K7H8"/>
<accession>A0A5N6K7H8</accession>
<name>A0A5N6K7H8_MONLA</name>
<feature type="compositionally biased region" description="Polar residues" evidence="1">
    <location>
        <begin position="425"/>
        <end position="445"/>
    </location>
</feature>
<feature type="region of interest" description="Disordered" evidence="1">
    <location>
        <begin position="1"/>
        <end position="33"/>
    </location>
</feature>
<evidence type="ECO:0000313" key="2">
    <source>
        <dbReference type="EMBL" id="KAB8298676.1"/>
    </source>
</evidence>
<comment type="caution">
    <text evidence="2">The sequence shown here is derived from an EMBL/GenBank/DDBJ whole genome shotgun (WGS) entry which is preliminary data.</text>
</comment>